<evidence type="ECO:0000256" key="2">
    <source>
        <dbReference type="SAM" id="SignalP"/>
    </source>
</evidence>
<name>A0A0N5ASZ2_9BILA</name>
<reference evidence="4" key="1">
    <citation type="submission" date="2017-02" db="UniProtKB">
        <authorList>
            <consortium name="WormBaseParasite"/>
        </authorList>
    </citation>
    <scope>IDENTIFICATION</scope>
</reference>
<proteinExistence type="predicted"/>
<dbReference type="STRING" id="451379.A0A0N5ASZ2"/>
<dbReference type="Pfam" id="PF14625">
    <property type="entry name" value="Lustrin_cystein"/>
    <property type="match status" value="1"/>
</dbReference>
<evidence type="ECO:0000256" key="1">
    <source>
        <dbReference type="SAM" id="MobiDB-lite"/>
    </source>
</evidence>
<evidence type="ECO:0000313" key="4">
    <source>
        <dbReference type="WBParaSite" id="SMUV_0000792801-mRNA-1"/>
    </source>
</evidence>
<feature type="signal peptide" evidence="2">
    <location>
        <begin position="1"/>
        <end position="16"/>
    </location>
</feature>
<dbReference type="InterPro" id="IPR028150">
    <property type="entry name" value="Lustrin_cystein"/>
</dbReference>
<feature type="chain" id="PRO_5005893441" evidence="2">
    <location>
        <begin position="17"/>
        <end position="332"/>
    </location>
</feature>
<dbReference type="WBParaSite" id="SMUV_0000792801-mRNA-1">
    <property type="protein sequence ID" value="SMUV_0000792801-mRNA-1"/>
    <property type="gene ID" value="SMUV_0000792801"/>
</dbReference>
<organism evidence="3 4">
    <name type="scientific">Syphacia muris</name>
    <dbReference type="NCBI Taxonomy" id="451379"/>
    <lineage>
        <taxon>Eukaryota</taxon>
        <taxon>Metazoa</taxon>
        <taxon>Ecdysozoa</taxon>
        <taxon>Nematoda</taxon>
        <taxon>Chromadorea</taxon>
        <taxon>Rhabditida</taxon>
        <taxon>Spirurina</taxon>
        <taxon>Oxyuridomorpha</taxon>
        <taxon>Oxyuroidea</taxon>
        <taxon>Oxyuridae</taxon>
        <taxon>Syphacia</taxon>
    </lineage>
</organism>
<dbReference type="SMART" id="SM00289">
    <property type="entry name" value="WR1"/>
    <property type="match status" value="3"/>
</dbReference>
<evidence type="ECO:0000313" key="3">
    <source>
        <dbReference type="Proteomes" id="UP000046393"/>
    </source>
</evidence>
<dbReference type="Proteomes" id="UP000046393">
    <property type="component" value="Unplaced"/>
</dbReference>
<sequence length="332" mass="36846">MLALVLFFEILTVAFAKGIIPYCPNSNAPEVDQNGHVIHCLPGADNSCSNGYVCLFSGHNYQCCPSYQYEDVIECPAPMLTVLDSEENPLRCDNATHSCPQSGMQCLIVNSVPLCCQGTSYISGENVIKMEVDREAVVEPQCPANSFAVLDEDLKTVLCNSFNCEKKEQFCYEDAGVSICCETNYEAFDDKSIDKESNDPLKSFLVESDKLVKHINEVTKRPAHGGLNSEESTIITTAETDEATATTKPPLLPETSTSEEQLKTVTELAGGSNDKYKPHDFGGYVLSKLGSDTVVPRETKREFARRFLLEQIKRGWPYHEDFYRPIGNNSKF</sequence>
<dbReference type="InterPro" id="IPR006150">
    <property type="entry name" value="Cys_repeat_1"/>
</dbReference>
<keyword evidence="2" id="KW-0732">Signal</keyword>
<dbReference type="AlphaFoldDB" id="A0A0N5ASZ2"/>
<feature type="region of interest" description="Disordered" evidence="1">
    <location>
        <begin position="239"/>
        <end position="261"/>
    </location>
</feature>
<accession>A0A0N5ASZ2</accession>
<protein>
    <submittedName>
        <fullName evidence="4">CC domain-containing protein</fullName>
    </submittedName>
</protein>
<keyword evidence="3" id="KW-1185">Reference proteome</keyword>